<accession>A0ABP7JND0</accession>
<dbReference type="Pfam" id="PF08352">
    <property type="entry name" value="oligo_HPY"/>
    <property type="match status" value="1"/>
</dbReference>
<dbReference type="Gene3D" id="3.40.50.300">
    <property type="entry name" value="P-loop containing nucleotide triphosphate hydrolases"/>
    <property type="match status" value="1"/>
</dbReference>
<evidence type="ECO:0000256" key="4">
    <source>
        <dbReference type="ARBA" id="ARBA00022475"/>
    </source>
</evidence>
<comment type="similarity">
    <text evidence="2">Belongs to the ABC transporter superfamily.</text>
</comment>
<keyword evidence="5" id="KW-0547">Nucleotide-binding</keyword>
<dbReference type="PROSITE" id="PS50893">
    <property type="entry name" value="ABC_TRANSPORTER_2"/>
    <property type="match status" value="1"/>
</dbReference>
<evidence type="ECO:0000313" key="10">
    <source>
        <dbReference type="Proteomes" id="UP001501009"/>
    </source>
</evidence>
<dbReference type="InterPro" id="IPR027417">
    <property type="entry name" value="P-loop_NTPase"/>
</dbReference>
<dbReference type="NCBIfam" id="TIGR01727">
    <property type="entry name" value="oligo_HPY"/>
    <property type="match status" value="1"/>
</dbReference>
<gene>
    <name evidence="9" type="ORF">GCM10022403_095010</name>
</gene>
<dbReference type="RefSeq" id="WP_275769020.1">
    <property type="nucleotide sequence ID" value="NZ_BAABDE010000050.1"/>
</dbReference>
<comment type="subcellular location">
    <subcellularLocation>
        <location evidence="1">Cell membrane</location>
        <topology evidence="1">Peripheral membrane protein</topology>
    </subcellularLocation>
</comment>
<dbReference type="InterPro" id="IPR003439">
    <property type="entry name" value="ABC_transporter-like_ATP-bd"/>
</dbReference>
<dbReference type="Pfam" id="PF00005">
    <property type="entry name" value="ABC_tran"/>
    <property type="match status" value="1"/>
</dbReference>
<dbReference type="SUPFAM" id="SSF52540">
    <property type="entry name" value="P-loop containing nucleoside triphosphate hydrolases"/>
    <property type="match status" value="1"/>
</dbReference>
<organism evidence="9 10">
    <name type="scientific">Streptomyces coacervatus</name>
    <dbReference type="NCBI Taxonomy" id="647381"/>
    <lineage>
        <taxon>Bacteria</taxon>
        <taxon>Bacillati</taxon>
        <taxon>Actinomycetota</taxon>
        <taxon>Actinomycetes</taxon>
        <taxon>Kitasatosporales</taxon>
        <taxon>Streptomycetaceae</taxon>
        <taxon>Streptomyces</taxon>
    </lineage>
</organism>
<evidence type="ECO:0000256" key="7">
    <source>
        <dbReference type="ARBA" id="ARBA00023136"/>
    </source>
</evidence>
<dbReference type="PANTHER" id="PTHR43297:SF2">
    <property type="entry name" value="DIPEPTIDE TRANSPORT ATP-BINDING PROTEIN DPPD"/>
    <property type="match status" value="1"/>
</dbReference>
<dbReference type="GO" id="GO:0005524">
    <property type="term" value="F:ATP binding"/>
    <property type="evidence" value="ECO:0007669"/>
    <property type="project" value="UniProtKB-KW"/>
</dbReference>
<dbReference type="SMART" id="SM00382">
    <property type="entry name" value="AAA"/>
    <property type="match status" value="1"/>
</dbReference>
<dbReference type="InterPro" id="IPR050388">
    <property type="entry name" value="ABC_Ni/Peptide_Import"/>
</dbReference>
<keyword evidence="7" id="KW-0472">Membrane</keyword>
<dbReference type="PANTHER" id="PTHR43297">
    <property type="entry name" value="OLIGOPEPTIDE TRANSPORT ATP-BINDING PROTEIN APPD"/>
    <property type="match status" value="1"/>
</dbReference>
<evidence type="ECO:0000256" key="6">
    <source>
        <dbReference type="ARBA" id="ARBA00022840"/>
    </source>
</evidence>
<reference evidence="10" key="1">
    <citation type="journal article" date="2019" name="Int. J. Syst. Evol. Microbiol.">
        <title>The Global Catalogue of Microorganisms (GCM) 10K type strain sequencing project: providing services to taxonomists for standard genome sequencing and annotation.</title>
        <authorList>
            <consortium name="The Broad Institute Genomics Platform"/>
            <consortium name="The Broad Institute Genome Sequencing Center for Infectious Disease"/>
            <person name="Wu L."/>
            <person name="Ma J."/>
        </authorList>
    </citation>
    <scope>NUCLEOTIDE SEQUENCE [LARGE SCALE GENOMIC DNA]</scope>
    <source>
        <strain evidence="10">JCM 17138</strain>
    </source>
</reference>
<comment type="caution">
    <text evidence="9">The sequence shown here is derived from an EMBL/GenBank/DDBJ whole genome shotgun (WGS) entry which is preliminary data.</text>
</comment>
<evidence type="ECO:0000256" key="2">
    <source>
        <dbReference type="ARBA" id="ARBA00005417"/>
    </source>
</evidence>
<proteinExistence type="inferred from homology"/>
<evidence type="ECO:0000313" key="9">
    <source>
        <dbReference type="EMBL" id="GAA3848330.1"/>
    </source>
</evidence>
<name>A0ABP7JND0_9ACTN</name>
<dbReference type="CDD" id="cd03257">
    <property type="entry name" value="ABC_NikE_OppD_transporters"/>
    <property type="match status" value="1"/>
</dbReference>
<keyword evidence="3" id="KW-0813">Transport</keyword>
<protein>
    <submittedName>
        <fullName evidence="9">ABC transporter ATP-binding protein</fullName>
    </submittedName>
</protein>
<dbReference type="InterPro" id="IPR013563">
    <property type="entry name" value="Oligopep_ABC_C"/>
</dbReference>
<keyword evidence="10" id="KW-1185">Reference proteome</keyword>
<keyword evidence="6 9" id="KW-0067">ATP-binding</keyword>
<evidence type="ECO:0000256" key="1">
    <source>
        <dbReference type="ARBA" id="ARBA00004202"/>
    </source>
</evidence>
<evidence type="ECO:0000259" key="8">
    <source>
        <dbReference type="PROSITE" id="PS50893"/>
    </source>
</evidence>
<dbReference type="Proteomes" id="UP001501009">
    <property type="component" value="Unassembled WGS sequence"/>
</dbReference>
<dbReference type="InterPro" id="IPR003593">
    <property type="entry name" value="AAA+_ATPase"/>
</dbReference>
<dbReference type="EMBL" id="BAABDE010000050">
    <property type="protein sequence ID" value="GAA3848330.1"/>
    <property type="molecule type" value="Genomic_DNA"/>
</dbReference>
<sequence length="333" mass="35775">MNAPTEEQPLLDIADLRIDLRDGRTVLHDVSYAVRPGDSLGLVGESGSGKSMSLKAVLRMLPAGARTAGGISFDGRSVTAMNLSELRAFRAGQVAMIPQDPRTAANPVRTIGDFLTEVLVRSRGVARRQAAEQAIRQLAEVGIPDGEQRLRQHPHQLSGGLLQRVMIAAALAAEPRLLLADEPTTALDVTTQQEVMAILDEQRHRHRLAMVLVTHDLDLAAAVTDRIAVMYAGTIVELALSEGLHRTAQHPYTAGLLRSRPAVGTRARPVSLPGRSLSAFEAGTGCVFADRCAFAEERCRSVRPRLEAHGTHLVACHRVAELTAAGSLLETTP</sequence>
<feature type="domain" description="ABC transporter" evidence="8">
    <location>
        <begin position="11"/>
        <end position="257"/>
    </location>
</feature>
<evidence type="ECO:0000256" key="5">
    <source>
        <dbReference type="ARBA" id="ARBA00022741"/>
    </source>
</evidence>
<keyword evidence="4" id="KW-1003">Cell membrane</keyword>
<evidence type="ECO:0000256" key="3">
    <source>
        <dbReference type="ARBA" id="ARBA00022448"/>
    </source>
</evidence>